<evidence type="ECO:0000313" key="2">
    <source>
        <dbReference type="EMBL" id="ENX56162.1"/>
    </source>
</evidence>
<dbReference type="AlphaFoldDB" id="N9SXX3"/>
<dbReference type="Proteomes" id="UP000013084">
    <property type="component" value="Unassembled WGS sequence"/>
</dbReference>
<dbReference type="OrthoDB" id="6691967at2"/>
<dbReference type="CDD" id="cd04301">
    <property type="entry name" value="NAT_SF"/>
    <property type="match status" value="1"/>
</dbReference>
<evidence type="ECO:0000313" key="3">
    <source>
        <dbReference type="Proteomes" id="UP000013084"/>
    </source>
</evidence>
<name>N9SXX3_9GAMM</name>
<dbReference type="EMBL" id="APRN01000038">
    <property type="protein sequence ID" value="ENX56162.1"/>
    <property type="molecule type" value="Genomic_DNA"/>
</dbReference>
<dbReference type="Gene3D" id="3.40.630.30">
    <property type="match status" value="1"/>
</dbReference>
<dbReference type="InterPro" id="IPR000182">
    <property type="entry name" value="GNAT_dom"/>
</dbReference>
<evidence type="ECO:0000259" key="1">
    <source>
        <dbReference type="PROSITE" id="PS51186"/>
    </source>
</evidence>
<dbReference type="RefSeq" id="WP_005204953.1">
    <property type="nucleotide sequence ID" value="NZ_KB850072.1"/>
</dbReference>
<keyword evidence="3" id="KW-1185">Reference proteome</keyword>
<proteinExistence type="predicted"/>
<dbReference type="GO" id="GO:0016747">
    <property type="term" value="F:acyltransferase activity, transferring groups other than amino-acyl groups"/>
    <property type="evidence" value="ECO:0007669"/>
    <property type="project" value="InterPro"/>
</dbReference>
<protein>
    <recommendedName>
        <fullName evidence="1">N-acetyltransferase domain-containing protein</fullName>
    </recommendedName>
</protein>
<dbReference type="SUPFAM" id="SSF55729">
    <property type="entry name" value="Acyl-CoA N-acyltransferases (Nat)"/>
    <property type="match status" value="1"/>
</dbReference>
<dbReference type="PROSITE" id="PS51186">
    <property type="entry name" value="GNAT"/>
    <property type="match status" value="1"/>
</dbReference>
<feature type="domain" description="N-acetyltransferase" evidence="1">
    <location>
        <begin position="1"/>
        <end position="148"/>
    </location>
</feature>
<dbReference type="HOGENOM" id="CLU_126511_1_0_6"/>
<comment type="caution">
    <text evidence="2">The sequence shown here is derived from an EMBL/GenBank/DDBJ whole genome shotgun (WGS) entry which is preliminary data.</text>
</comment>
<dbReference type="Pfam" id="PF00583">
    <property type="entry name" value="Acetyltransf_1"/>
    <property type="match status" value="1"/>
</dbReference>
<sequence length="148" mass="16544">MLVREATLNDLDALVDFGERIVKEAPNFNQFDSTSTRSFLGELIISNKSVFLATNSHQRPIGTMVSTIGVEWFSAKKIAYELCLYVLPEYRNTKAGAELINHFKSWAQSKEVDAIHAGTTTGISSIEVSKLYESQGFTRTGFCFAMEF</sequence>
<gene>
    <name evidence="2" type="ORF">F902_03259</name>
</gene>
<dbReference type="InterPro" id="IPR016181">
    <property type="entry name" value="Acyl_CoA_acyltransferase"/>
</dbReference>
<organism evidence="2 3">
    <name type="scientific">Acinetobacter higginsii</name>
    <dbReference type="NCBI Taxonomy" id="70347"/>
    <lineage>
        <taxon>Bacteria</taxon>
        <taxon>Pseudomonadati</taxon>
        <taxon>Pseudomonadota</taxon>
        <taxon>Gammaproteobacteria</taxon>
        <taxon>Moraxellales</taxon>
        <taxon>Moraxellaceae</taxon>
        <taxon>Acinetobacter</taxon>
    </lineage>
</organism>
<dbReference type="PATRIC" id="fig|1217700.3.peg.3173"/>
<reference evidence="2 3" key="1">
    <citation type="submission" date="2013-02" db="EMBL/GenBank/DDBJ databases">
        <title>The Genome Sequence of Acinetobacter sp. CIP 70.18.</title>
        <authorList>
            <consortium name="The Broad Institute Genome Sequencing Platform"/>
            <consortium name="The Broad Institute Genome Sequencing Center for Infectious Disease"/>
            <person name="Cerqueira G."/>
            <person name="Feldgarden M."/>
            <person name="Courvalin P."/>
            <person name="Perichon B."/>
            <person name="Grillot-Courvalin C."/>
            <person name="Clermont D."/>
            <person name="Rocha E."/>
            <person name="Yoon E.-J."/>
            <person name="Nemec A."/>
            <person name="Walker B."/>
            <person name="Young S.K."/>
            <person name="Zeng Q."/>
            <person name="Gargeya S."/>
            <person name="Fitzgerald M."/>
            <person name="Haas B."/>
            <person name="Abouelleil A."/>
            <person name="Alvarado L."/>
            <person name="Arachchi H.M."/>
            <person name="Berlin A.M."/>
            <person name="Chapman S.B."/>
            <person name="Dewar J."/>
            <person name="Goldberg J."/>
            <person name="Griggs A."/>
            <person name="Gujja S."/>
            <person name="Hansen M."/>
            <person name="Howarth C."/>
            <person name="Imamovic A."/>
            <person name="Larimer J."/>
            <person name="McCowan C."/>
            <person name="Murphy C."/>
            <person name="Neiman D."/>
            <person name="Pearson M."/>
            <person name="Priest M."/>
            <person name="Roberts A."/>
            <person name="Saif S."/>
            <person name="Shea T."/>
            <person name="Sisk P."/>
            <person name="Sykes S."/>
            <person name="Wortman J."/>
            <person name="Nusbaum C."/>
            <person name="Birren B."/>
        </authorList>
    </citation>
    <scope>NUCLEOTIDE SEQUENCE [LARGE SCALE GENOMIC DNA]</scope>
    <source>
        <strain evidence="2 3">CIP 70.18</strain>
    </source>
</reference>
<accession>N9SXX3</accession>